<evidence type="ECO:0000313" key="2">
    <source>
        <dbReference type="EMBL" id="KKN09380.1"/>
    </source>
</evidence>
<proteinExistence type="predicted"/>
<accession>A0A0F9MPY3</accession>
<dbReference type="EMBL" id="LAZR01004355">
    <property type="protein sequence ID" value="KKN09380.1"/>
    <property type="molecule type" value="Genomic_DNA"/>
</dbReference>
<name>A0A0F9MPY3_9ZZZZ</name>
<dbReference type="AlphaFoldDB" id="A0A0F9MPY3"/>
<organism evidence="2">
    <name type="scientific">marine sediment metagenome</name>
    <dbReference type="NCBI Taxonomy" id="412755"/>
    <lineage>
        <taxon>unclassified sequences</taxon>
        <taxon>metagenomes</taxon>
        <taxon>ecological metagenomes</taxon>
    </lineage>
</organism>
<reference evidence="2" key="1">
    <citation type="journal article" date="2015" name="Nature">
        <title>Complex archaea that bridge the gap between prokaryotes and eukaryotes.</title>
        <authorList>
            <person name="Spang A."/>
            <person name="Saw J.H."/>
            <person name="Jorgensen S.L."/>
            <person name="Zaremba-Niedzwiedzka K."/>
            <person name="Martijn J."/>
            <person name="Lind A.E."/>
            <person name="van Eijk R."/>
            <person name="Schleper C."/>
            <person name="Guy L."/>
            <person name="Ettema T.J."/>
        </authorList>
    </citation>
    <scope>NUCLEOTIDE SEQUENCE</scope>
</reference>
<sequence>MAKNAKKTGKKSGGTPPNETPEQAFRRLATKRTNKAVHTMSMICGLTGSAYVSSDVDKNAIVLALQVAVDAVKDAFAGKAKDAGGFSLPN</sequence>
<comment type="caution">
    <text evidence="2">The sequence shown here is derived from an EMBL/GenBank/DDBJ whole genome shotgun (WGS) entry which is preliminary data.</text>
</comment>
<protein>
    <submittedName>
        <fullName evidence="2">Uncharacterized protein</fullName>
    </submittedName>
</protein>
<gene>
    <name evidence="2" type="ORF">LCGC14_1047310</name>
</gene>
<feature type="region of interest" description="Disordered" evidence="1">
    <location>
        <begin position="1"/>
        <end position="24"/>
    </location>
</feature>
<evidence type="ECO:0000256" key="1">
    <source>
        <dbReference type="SAM" id="MobiDB-lite"/>
    </source>
</evidence>
<feature type="compositionally biased region" description="Basic residues" evidence="1">
    <location>
        <begin position="1"/>
        <end position="10"/>
    </location>
</feature>